<dbReference type="GO" id="GO:0005886">
    <property type="term" value="C:plasma membrane"/>
    <property type="evidence" value="ECO:0007669"/>
    <property type="project" value="TreeGrafter"/>
</dbReference>
<dbReference type="InParanoid" id="A0A423XKD5"/>
<protein>
    <submittedName>
        <fullName evidence="8">Uncharacterized protein</fullName>
    </submittedName>
</protein>
<feature type="compositionally biased region" description="Low complexity" evidence="6">
    <location>
        <begin position="278"/>
        <end position="296"/>
    </location>
</feature>
<dbReference type="EMBL" id="LKEB01000003">
    <property type="protein sequence ID" value="ROW16945.1"/>
    <property type="molecule type" value="Genomic_DNA"/>
</dbReference>
<feature type="transmembrane region" description="Helical" evidence="7">
    <location>
        <begin position="30"/>
        <end position="51"/>
    </location>
</feature>
<evidence type="ECO:0000256" key="2">
    <source>
        <dbReference type="ARBA" id="ARBA00008130"/>
    </source>
</evidence>
<dbReference type="SUPFAM" id="SSF81321">
    <property type="entry name" value="Family A G protein-coupled receptor-like"/>
    <property type="match status" value="1"/>
</dbReference>
<keyword evidence="4 7" id="KW-1133">Transmembrane helix</keyword>
<evidence type="ECO:0000256" key="6">
    <source>
        <dbReference type="SAM" id="MobiDB-lite"/>
    </source>
</evidence>
<evidence type="ECO:0000256" key="5">
    <source>
        <dbReference type="ARBA" id="ARBA00023136"/>
    </source>
</evidence>
<feature type="transmembrane region" description="Helical" evidence="7">
    <location>
        <begin position="155"/>
        <end position="174"/>
    </location>
</feature>
<evidence type="ECO:0000313" key="8">
    <source>
        <dbReference type="EMBL" id="ROW16945.1"/>
    </source>
</evidence>
<accession>A0A423XKD5</accession>
<dbReference type="GO" id="GO:0005783">
    <property type="term" value="C:endoplasmic reticulum"/>
    <property type="evidence" value="ECO:0007669"/>
    <property type="project" value="TreeGrafter"/>
</dbReference>
<dbReference type="Pfam" id="PF01036">
    <property type="entry name" value="Bac_rhodopsin"/>
    <property type="match status" value="1"/>
</dbReference>
<proteinExistence type="inferred from homology"/>
<dbReference type="PRINTS" id="PR00251">
    <property type="entry name" value="BACTRLOPSIN"/>
</dbReference>
<feature type="transmembrane region" description="Helical" evidence="7">
    <location>
        <begin position="195"/>
        <end position="213"/>
    </location>
</feature>
<evidence type="ECO:0000256" key="7">
    <source>
        <dbReference type="SAM" id="Phobius"/>
    </source>
</evidence>
<dbReference type="InterPro" id="IPR043476">
    <property type="entry name" value="Yro2-like_7TM"/>
</dbReference>
<reference evidence="8 9" key="1">
    <citation type="submission" date="2015-09" db="EMBL/GenBank/DDBJ databases">
        <title>Host preference determinants of Valsa canker pathogens revealed by comparative genomics.</title>
        <authorList>
            <person name="Yin Z."/>
            <person name="Huang L."/>
        </authorList>
    </citation>
    <scope>NUCLEOTIDE SEQUENCE [LARGE SCALE GENOMIC DNA]</scope>
    <source>
        <strain evidence="8 9">SXYLt</strain>
    </source>
</reference>
<keyword evidence="9" id="KW-1185">Reference proteome</keyword>
<feature type="transmembrane region" description="Helical" evidence="7">
    <location>
        <begin position="104"/>
        <end position="122"/>
    </location>
</feature>
<comment type="caution">
    <text evidence="8">The sequence shown here is derived from an EMBL/GenBank/DDBJ whole genome shotgun (WGS) entry which is preliminary data.</text>
</comment>
<gene>
    <name evidence="8" type="ORF">VPNG_01130</name>
</gene>
<name>A0A423XKD5_9PEZI</name>
<keyword evidence="3 7" id="KW-0812">Transmembrane</keyword>
<comment type="similarity">
    <text evidence="2">Belongs to the archaeal/bacterial/fungal opsin family.</text>
</comment>
<evidence type="ECO:0000256" key="3">
    <source>
        <dbReference type="ARBA" id="ARBA00022692"/>
    </source>
</evidence>
<dbReference type="SMART" id="SM01021">
    <property type="entry name" value="Bac_rhodopsin"/>
    <property type="match status" value="1"/>
</dbReference>
<feature type="transmembrane region" description="Helical" evidence="7">
    <location>
        <begin position="58"/>
        <end position="77"/>
    </location>
</feature>
<dbReference type="OrthoDB" id="536545at2759"/>
<dbReference type="PANTHER" id="PTHR28286">
    <property type="match status" value="1"/>
</dbReference>
<comment type="subcellular location">
    <subcellularLocation>
        <location evidence="1">Membrane</location>
        <topology evidence="1">Multi-pass membrane protein</topology>
    </subcellularLocation>
</comment>
<evidence type="ECO:0000313" key="9">
    <source>
        <dbReference type="Proteomes" id="UP000285146"/>
    </source>
</evidence>
<dbReference type="FunCoup" id="A0A423XKD5">
    <property type="interactions" value="82"/>
</dbReference>
<sequence length="296" mass="32936">MNALFARTNQALQINPPAGQQSLSTHGSDWLWAVTAIFVFEFLIFFGLAFIARSGEKIFHYLFTIALLAGSIAYYALASDLAWDVISQVDKPQHGDRQIFFAKFVYWVVSFPIVTIALGLVSGVSWATIFYNVTLAWTWILSYLFTAYTTTTYKWGFYAFGTFAWILLAFSTLFEGHRSLNRLDVGPARTHHFVLAAWTNLLWLNYPIAFGISDAGNVIGVTPSFIYFGILDVLLVPVLAVAFVILSRKWDYNRLNIAFTQYGRVRTAEGTFPEKHTAAPVGGPVAAAEEPAAATV</sequence>
<dbReference type="PANTHER" id="PTHR28286:SF1">
    <property type="entry name" value="30 KDA HEAT SHOCK PROTEIN-RELATED"/>
    <property type="match status" value="1"/>
</dbReference>
<dbReference type="CDD" id="cd15239">
    <property type="entry name" value="7tm_YRO2_fungal-like"/>
    <property type="match status" value="1"/>
</dbReference>
<feature type="region of interest" description="Disordered" evidence="6">
    <location>
        <begin position="275"/>
        <end position="296"/>
    </location>
</feature>
<organism evidence="8 9">
    <name type="scientific">Cytospora leucostoma</name>
    <dbReference type="NCBI Taxonomy" id="1230097"/>
    <lineage>
        <taxon>Eukaryota</taxon>
        <taxon>Fungi</taxon>
        <taxon>Dikarya</taxon>
        <taxon>Ascomycota</taxon>
        <taxon>Pezizomycotina</taxon>
        <taxon>Sordariomycetes</taxon>
        <taxon>Sordariomycetidae</taxon>
        <taxon>Diaporthales</taxon>
        <taxon>Cytosporaceae</taxon>
        <taxon>Cytospora</taxon>
    </lineage>
</organism>
<evidence type="ECO:0000256" key="1">
    <source>
        <dbReference type="ARBA" id="ARBA00004141"/>
    </source>
</evidence>
<dbReference type="Proteomes" id="UP000285146">
    <property type="component" value="Unassembled WGS sequence"/>
</dbReference>
<feature type="transmembrane region" description="Helical" evidence="7">
    <location>
        <begin position="225"/>
        <end position="246"/>
    </location>
</feature>
<dbReference type="InterPro" id="IPR001425">
    <property type="entry name" value="Arc/bac/fun_rhodopsins"/>
</dbReference>
<feature type="transmembrane region" description="Helical" evidence="7">
    <location>
        <begin position="129"/>
        <end position="149"/>
    </location>
</feature>
<dbReference type="AlphaFoldDB" id="A0A423XKD5"/>
<dbReference type="Gene3D" id="1.20.1070.10">
    <property type="entry name" value="Rhodopsin 7-helix transmembrane proteins"/>
    <property type="match status" value="1"/>
</dbReference>
<keyword evidence="5 7" id="KW-0472">Membrane</keyword>
<evidence type="ECO:0000256" key="4">
    <source>
        <dbReference type="ARBA" id="ARBA00022989"/>
    </source>
</evidence>